<accession>A9D0W0</accession>
<dbReference type="PANTHER" id="PTHR43798">
    <property type="entry name" value="MONOACYLGLYCEROL LIPASE"/>
    <property type="match status" value="1"/>
</dbReference>
<keyword evidence="2" id="KW-0378">Hydrolase</keyword>
<keyword evidence="2" id="KW-0808">Transferase</keyword>
<dbReference type="GO" id="GO:0016020">
    <property type="term" value="C:membrane"/>
    <property type="evidence" value="ECO:0007669"/>
    <property type="project" value="TreeGrafter"/>
</dbReference>
<dbReference type="GO" id="GO:0016746">
    <property type="term" value="F:acyltransferase activity"/>
    <property type="evidence" value="ECO:0007669"/>
    <property type="project" value="UniProtKB-KW"/>
</dbReference>
<dbReference type="InterPro" id="IPR029058">
    <property type="entry name" value="AB_hydrolase_fold"/>
</dbReference>
<dbReference type="Gene3D" id="3.40.50.1820">
    <property type="entry name" value="alpha/beta hydrolase"/>
    <property type="match status" value="1"/>
</dbReference>
<dbReference type="EMBL" id="ABIA03000002">
    <property type="protein sequence ID" value="EDQ35071.1"/>
    <property type="molecule type" value="Genomic_DNA"/>
</dbReference>
<keyword evidence="2" id="KW-0012">Acyltransferase</keyword>
<sequence>MTPLVLVHGFMGGSAQWEAQIQAFSGTYDVIAVDLPGFGANNHLPALHSISAFAEWVIAELRRKGVERYHLLGHSMGGMIVQEMARTDQSHVERLVLYGTGATGVLPGRFETIEESKARAKADGAKATARRISATWFLARDRAPAFEACAAIAEQASPEAIQAGLDAMQGWHGADRLKQIAAETLVIWGDGDRSYPWQQIELLWNAIPQARLAVVPGCAHAVHLENPDVFNLLVGGFLSR</sequence>
<dbReference type="Pfam" id="PF00561">
    <property type="entry name" value="Abhydrolase_1"/>
    <property type="match status" value="1"/>
</dbReference>
<dbReference type="HOGENOM" id="CLU_020336_50_4_5"/>
<comment type="caution">
    <text evidence="2">The sequence shown here is derived from an EMBL/GenBank/DDBJ whole genome shotgun (WGS) entry which is preliminary data.</text>
</comment>
<reference evidence="2 3" key="1">
    <citation type="submission" date="2007-10" db="EMBL/GenBank/DDBJ databases">
        <authorList>
            <person name="Wagner-Dobler I."/>
            <person name="Ferriera S."/>
            <person name="Johnson J."/>
            <person name="Kravitz S."/>
            <person name="Beeson K."/>
            <person name="Sutton G."/>
            <person name="Rogers Y.-H."/>
            <person name="Friedman R."/>
            <person name="Frazier M."/>
            <person name="Venter J.C."/>
        </authorList>
    </citation>
    <scope>NUCLEOTIDE SEQUENCE [LARGE SCALE GENOMIC DNA]</scope>
    <source>
        <strain evidence="2 3">DFL-43</strain>
    </source>
</reference>
<dbReference type="PRINTS" id="PR00111">
    <property type="entry name" value="ABHYDROLASE"/>
</dbReference>
<evidence type="ECO:0000313" key="3">
    <source>
        <dbReference type="Proteomes" id="UP000004291"/>
    </source>
</evidence>
<dbReference type="InterPro" id="IPR000073">
    <property type="entry name" value="AB_hydrolase_1"/>
</dbReference>
<evidence type="ECO:0000313" key="2">
    <source>
        <dbReference type="EMBL" id="EDQ35071.1"/>
    </source>
</evidence>
<evidence type="ECO:0000259" key="1">
    <source>
        <dbReference type="Pfam" id="PF00561"/>
    </source>
</evidence>
<protein>
    <submittedName>
        <fullName evidence="2">Putative hydrolase or acyltransferase (Alpha/beta hydrolase superfamily)</fullName>
    </submittedName>
</protein>
<dbReference type="OrthoDB" id="9799612at2"/>
<proteinExistence type="predicted"/>
<feature type="domain" description="AB hydrolase-1" evidence="1">
    <location>
        <begin position="3"/>
        <end position="227"/>
    </location>
</feature>
<dbReference type="GO" id="GO:0016787">
    <property type="term" value="F:hydrolase activity"/>
    <property type="evidence" value="ECO:0007669"/>
    <property type="project" value="UniProtKB-KW"/>
</dbReference>
<reference evidence="2 3" key="2">
    <citation type="submission" date="2012-06" db="EMBL/GenBank/DDBJ databases">
        <authorList>
            <person name="Fiebig A."/>
        </authorList>
    </citation>
    <scope>NUCLEOTIDE SEQUENCE [LARGE SCALE GENOMIC DNA]</scope>
    <source>
        <strain evidence="2 3">DFL-43</strain>
    </source>
</reference>
<dbReference type="RefSeq" id="WP_007196332.1">
    <property type="nucleotide sequence ID" value="NZ_CM002917.1"/>
</dbReference>
<dbReference type="AlphaFoldDB" id="A9D0W0"/>
<name>A9D0W0_HOEPD</name>
<dbReference type="STRING" id="411684.HPDFL43_02700"/>
<organism evidence="2 3">
    <name type="scientific">Hoeflea phototrophica (strain DSM 17068 / NCIMB 14078 / DFL-43)</name>
    <dbReference type="NCBI Taxonomy" id="411684"/>
    <lineage>
        <taxon>Bacteria</taxon>
        <taxon>Pseudomonadati</taxon>
        <taxon>Pseudomonadota</taxon>
        <taxon>Alphaproteobacteria</taxon>
        <taxon>Hyphomicrobiales</taxon>
        <taxon>Rhizobiaceae</taxon>
        <taxon>Hoeflea</taxon>
    </lineage>
</organism>
<dbReference type="eggNOG" id="COG2267">
    <property type="taxonomic scope" value="Bacteria"/>
</dbReference>
<gene>
    <name evidence="2" type="ORF">HPDFL43_02700</name>
</gene>
<dbReference type="InterPro" id="IPR050266">
    <property type="entry name" value="AB_hydrolase_sf"/>
</dbReference>
<dbReference type="PANTHER" id="PTHR43798:SF33">
    <property type="entry name" value="HYDROLASE, PUTATIVE (AFU_ORTHOLOGUE AFUA_2G14860)-RELATED"/>
    <property type="match status" value="1"/>
</dbReference>
<dbReference type="Proteomes" id="UP000004291">
    <property type="component" value="Chromosome"/>
</dbReference>
<dbReference type="SUPFAM" id="SSF53474">
    <property type="entry name" value="alpha/beta-Hydrolases"/>
    <property type="match status" value="1"/>
</dbReference>
<keyword evidence="3" id="KW-1185">Reference proteome</keyword>